<dbReference type="AlphaFoldDB" id="A0A6J7EJJ4"/>
<accession>A0A6J7EJJ4</accession>
<feature type="transmembrane region" description="Helical" evidence="1">
    <location>
        <begin position="97"/>
        <end position="117"/>
    </location>
</feature>
<feature type="transmembrane region" description="Helical" evidence="1">
    <location>
        <begin position="186"/>
        <end position="204"/>
    </location>
</feature>
<evidence type="ECO:0000256" key="1">
    <source>
        <dbReference type="SAM" id="Phobius"/>
    </source>
</evidence>
<evidence type="ECO:0000313" key="2">
    <source>
        <dbReference type="EMBL" id="CAB4880379.1"/>
    </source>
</evidence>
<protein>
    <submittedName>
        <fullName evidence="2">Unannotated protein</fullName>
    </submittedName>
</protein>
<dbReference type="Pfam" id="PF20334">
    <property type="entry name" value="DUF6629"/>
    <property type="match status" value="1"/>
</dbReference>
<organism evidence="2">
    <name type="scientific">freshwater metagenome</name>
    <dbReference type="NCBI Taxonomy" id="449393"/>
    <lineage>
        <taxon>unclassified sequences</taxon>
        <taxon>metagenomes</taxon>
        <taxon>ecological metagenomes</taxon>
    </lineage>
</organism>
<keyword evidence="1" id="KW-0472">Membrane</keyword>
<sequence length="221" mass="23822">MCFSPQADLVAGLVTGAVGIDTLRHVRRSIDIPLAALPMVFAVHELIETFVWWGLDDRVGNTVYRAALWSYLLIAFVVVPILVPAAVTLLEPLGNRLRMYLFVGGGVAVAAVLLFSLLRGPVEASIDGHHIEYHVSIWNGGVIVGLYVLATCGPLLSSQHRRLRTLGLVNLVAAALLAWLSESSFVSLWCVWAAATSVVIALHLRNTAMIHERGGVATLPS</sequence>
<dbReference type="InterPro" id="IPR046737">
    <property type="entry name" value="DUF6629"/>
</dbReference>
<name>A0A6J7EJJ4_9ZZZZ</name>
<feature type="transmembrane region" description="Helical" evidence="1">
    <location>
        <begin position="137"/>
        <end position="156"/>
    </location>
</feature>
<keyword evidence="1" id="KW-1133">Transmembrane helix</keyword>
<keyword evidence="1" id="KW-0812">Transmembrane</keyword>
<reference evidence="2" key="1">
    <citation type="submission" date="2020-05" db="EMBL/GenBank/DDBJ databases">
        <authorList>
            <person name="Chiriac C."/>
            <person name="Salcher M."/>
            <person name="Ghai R."/>
            <person name="Kavagutti S V."/>
        </authorList>
    </citation>
    <scope>NUCLEOTIDE SEQUENCE</scope>
</reference>
<feature type="transmembrane region" description="Helical" evidence="1">
    <location>
        <begin position="34"/>
        <end position="55"/>
    </location>
</feature>
<dbReference type="EMBL" id="CAFBLP010000033">
    <property type="protein sequence ID" value="CAB4880379.1"/>
    <property type="molecule type" value="Genomic_DNA"/>
</dbReference>
<feature type="transmembrane region" description="Helical" evidence="1">
    <location>
        <begin position="163"/>
        <end position="180"/>
    </location>
</feature>
<proteinExistence type="predicted"/>
<feature type="transmembrane region" description="Helical" evidence="1">
    <location>
        <begin position="67"/>
        <end position="90"/>
    </location>
</feature>
<gene>
    <name evidence="2" type="ORF">UFOPK3376_01464</name>
</gene>